<gene>
    <name evidence="1" type="ORF">ISN44_As09g028920</name>
</gene>
<accession>A0A8T2AKG3</accession>
<protein>
    <submittedName>
        <fullName evidence="1">Uncharacterized protein</fullName>
    </submittedName>
</protein>
<comment type="caution">
    <text evidence="1">The sequence shown here is derived from an EMBL/GenBank/DDBJ whole genome shotgun (WGS) entry which is preliminary data.</text>
</comment>
<sequence length="71" mass="7883">MENMDVGLVEVEAVINEAEAEPDEPANIGAMVHAAAVFVLNKGKVSSVTSVDLVWTKWWGIVRVNIFSRWR</sequence>
<reference evidence="1 2" key="1">
    <citation type="submission" date="2020-12" db="EMBL/GenBank/DDBJ databases">
        <title>Concerted genomic and epigenomic changes stabilize Arabidopsis allopolyploids.</title>
        <authorList>
            <person name="Chen Z."/>
        </authorList>
    </citation>
    <scope>NUCLEOTIDE SEQUENCE [LARGE SCALE GENOMIC DNA]</scope>
    <source>
        <strain evidence="1">As9502</strain>
        <tissue evidence="1">Leaf</tissue>
    </source>
</reference>
<dbReference type="AlphaFoldDB" id="A0A8T2AKG3"/>
<organism evidence="1 2">
    <name type="scientific">Arabidopsis suecica</name>
    <name type="common">Swedish thale-cress</name>
    <name type="synonym">Cardaminopsis suecica</name>
    <dbReference type="NCBI Taxonomy" id="45249"/>
    <lineage>
        <taxon>Eukaryota</taxon>
        <taxon>Viridiplantae</taxon>
        <taxon>Streptophyta</taxon>
        <taxon>Embryophyta</taxon>
        <taxon>Tracheophyta</taxon>
        <taxon>Spermatophyta</taxon>
        <taxon>Magnoliopsida</taxon>
        <taxon>eudicotyledons</taxon>
        <taxon>Gunneridae</taxon>
        <taxon>Pentapetalae</taxon>
        <taxon>rosids</taxon>
        <taxon>malvids</taxon>
        <taxon>Brassicales</taxon>
        <taxon>Brassicaceae</taxon>
        <taxon>Camelineae</taxon>
        <taxon>Arabidopsis</taxon>
    </lineage>
</organism>
<dbReference type="EMBL" id="JAEFBJ010000009">
    <property type="protein sequence ID" value="KAG7574732.1"/>
    <property type="molecule type" value="Genomic_DNA"/>
</dbReference>
<evidence type="ECO:0000313" key="2">
    <source>
        <dbReference type="Proteomes" id="UP000694251"/>
    </source>
</evidence>
<keyword evidence="2" id="KW-1185">Reference proteome</keyword>
<evidence type="ECO:0000313" key="1">
    <source>
        <dbReference type="EMBL" id="KAG7574732.1"/>
    </source>
</evidence>
<name>A0A8T2AKG3_ARASU</name>
<proteinExistence type="predicted"/>
<dbReference type="Proteomes" id="UP000694251">
    <property type="component" value="Chromosome 9"/>
</dbReference>